<reference evidence="1 2" key="1">
    <citation type="submission" date="2013-10" db="EMBL/GenBank/DDBJ databases">
        <title>Antibiotic resistance diversity of beta-lactamase producers in the General Hospital Vienna.</title>
        <authorList>
            <person name="Barisic I."/>
            <person name="Mitteregger D."/>
            <person name="Hirschl A.M."/>
            <person name="Noehammer C."/>
            <person name="Wiesinger-Mayr H."/>
        </authorList>
    </citation>
    <scope>NUCLEOTIDE SEQUENCE [LARGE SCALE GENOMIC DNA]</scope>
    <source>
        <strain evidence="1 2">ISC11</strain>
    </source>
</reference>
<evidence type="ECO:0000313" key="1">
    <source>
        <dbReference type="EMBL" id="CDL42000.1"/>
    </source>
</evidence>
<comment type="caution">
    <text evidence="1">The sequence shown here is derived from an EMBL/GenBank/DDBJ whole genome shotgun (WGS) entry which is preliminary data.</text>
</comment>
<proteinExistence type="predicted"/>
<protein>
    <submittedName>
        <fullName evidence="1">Uncharacterized protein</fullName>
    </submittedName>
</protein>
<evidence type="ECO:0000313" key="2">
    <source>
        <dbReference type="Proteomes" id="UP000019194"/>
    </source>
</evidence>
<name>A0A7G2IY61_CITFR</name>
<organism evidence="1 2">
    <name type="scientific">Citrobacter freundii</name>
    <dbReference type="NCBI Taxonomy" id="546"/>
    <lineage>
        <taxon>Bacteria</taxon>
        <taxon>Pseudomonadati</taxon>
        <taxon>Pseudomonadota</taxon>
        <taxon>Gammaproteobacteria</taxon>
        <taxon>Enterobacterales</taxon>
        <taxon>Enterobacteriaceae</taxon>
        <taxon>Citrobacter</taxon>
        <taxon>Citrobacter freundii complex</taxon>
    </lineage>
</organism>
<accession>A0A7G2IY61</accession>
<dbReference type="EMBL" id="CBWP010000095">
    <property type="protein sequence ID" value="CDL42000.1"/>
    <property type="molecule type" value="Genomic_DNA"/>
</dbReference>
<sequence>MNVRVRHRLIQALQTSLVLCGKTSAKFLIRVDDRPEGSSTVTGNVSCMYLANSASAQ</sequence>
<dbReference type="Proteomes" id="UP000019194">
    <property type="component" value="Unassembled WGS sequence"/>
</dbReference>
<dbReference type="AlphaFoldDB" id="A0A7G2IY61"/>